<dbReference type="InterPro" id="IPR030224">
    <property type="entry name" value="Sla2_fam"/>
</dbReference>
<evidence type="ECO:0000313" key="11">
    <source>
        <dbReference type="Proteomes" id="UP000250572"/>
    </source>
</evidence>
<dbReference type="InterPro" id="IPR011417">
    <property type="entry name" value="ANTH_dom"/>
</dbReference>
<evidence type="ECO:0000313" key="10">
    <source>
        <dbReference type="EMBL" id="PWA26467.1"/>
    </source>
</evidence>
<dbReference type="Gene3D" id="6.10.250.920">
    <property type="match status" value="2"/>
</dbReference>
<dbReference type="Pfam" id="PF07651">
    <property type="entry name" value="ANTH"/>
    <property type="match status" value="2"/>
</dbReference>
<reference evidence="10 11" key="1">
    <citation type="journal article" date="2018" name="G3 (Bethesda)">
        <title>A High-Quality Reference Genome for the Invasive Mosquitofish Gambusia affinis Using a Chicago Library.</title>
        <authorList>
            <person name="Hoffberg S.L."/>
            <person name="Troendle N.J."/>
            <person name="Glenn T.C."/>
            <person name="Mahmud O."/>
            <person name="Louha S."/>
            <person name="Chalopin D."/>
            <person name="Bennetzen J.L."/>
            <person name="Mauricio R."/>
        </authorList>
    </citation>
    <scope>NUCLEOTIDE SEQUENCE [LARGE SCALE GENOMIC DNA]</scope>
    <source>
        <strain evidence="10">NE01/NJP1002.9</strain>
        <tissue evidence="10">Muscle</tissue>
    </source>
</reference>
<dbReference type="Pfam" id="PF01608">
    <property type="entry name" value="I_LWEQ"/>
    <property type="match status" value="1"/>
</dbReference>
<keyword evidence="3" id="KW-0963">Cytoplasm</keyword>
<dbReference type="Gene3D" id="1.20.5.1700">
    <property type="match status" value="1"/>
</dbReference>
<dbReference type="FunFam" id="1.20.5.1700:FF:000002">
    <property type="entry name" value="Huntingtin interacting protein 1"/>
    <property type="match status" value="1"/>
</dbReference>
<feature type="coiled-coil region" evidence="7">
    <location>
        <begin position="569"/>
        <end position="628"/>
    </location>
</feature>
<keyword evidence="5 7" id="KW-0175">Coiled coil</keyword>
<dbReference type="InterPro" id="IPR002558">
    <property type="entry name" value="ILWEQ_dom"/>
</dbReference>
<dbReference type="GO" id="GO:0032051">
    <property type="term" value="F:clathrin light chain binding"/>
    <property type="evidence" value="ECO:0007669"/>
    <property type="project" value="TreeGrafter"/>
</dbReference>
<dbReference type="GO" id="GO:0043325">
    <property type="term" value="F:phosphatidylinositol-3,4-bisphosphate binding"/>
    <property type="evidence" value="ECO:0007669"/>
    <property type="project" value="TreeGrafter"/>
</dbReference>
<dbReference type="InterPro" id="IPR035964">
    <property type="entry name" value="I/LWEQ_dom_sf"/>
</dbReference>
<keyword evidence="11" id="KW-1185">Reference proteome</keyword>
<proteinExistence type="inferred from homology"/>
<accession>A0A315VT04</accession>
<evidence type="ECO:0000256" key="5">
    <source>
        <dbReference type="ARBA" id="ARBA00023054"/>
    </source>
</evidence>
<dbReference type="SUPFAM" id="SSF109885">
    <property type="entry name" value="I/LWEQ domain"/>
    <property type="match status" value="2"/>
</dbReference>
<gene>
    <name evidence="10" type="ORF">CCH79_00001212</name>
</gene>
<keyword evidence="6" id="KW-0009">Actin-binding</keyword>
<dbReference type="Proteomes" id="UP000250572">
    <property type="component" value="Unassembled WGS sequence"/>
</dbReference>
<sequence length="1317" mass="146253">MSKTKNKNDDKTEKALAAEKQQFGKQQLQSLSKIANTAEVPPKEKYVKADRNNKKLNTLQQASRHVNDMAAVVVTSTKHGQQQISDHGVMDFSGMSLIKLKTEEMEAQGGATTFWSYVPNLPLSSQSLVSWKVCYLLHKVLREGHKNVSSSLHLLSVTSCLHPLRLTLFVSRPQPPTPDPQVITDSHRHSRSIRDMGVLWGNLHDRYGHIVALSAKYLHLKMEFHAKHKVIPGNLEASDDTLEREAGTDMTKVLDMTQELLDHLDAGLKMAETVLRQMDANGAKSTTPAGQCRLTPLVPLILDCSYLYHFSVRLLFKLHSRISADVLLGHRERFRDLFTSLTQFFNRAREIEFFKSIIQIPELPDVSNLLISSPQGPPNFLRAAALAEYKKPVVLMPGEDRSEEDEVDTQPELRETPQMSQYYLVSQLGGPAEASLDYRDADGNGYKRELEALKPEVELIKSEAQKCMIELKSQVNRLEAELEEQRSHRQVALVENEHLRMEVEALRSANVANVGAQIGYKEADSRAQAAEVRFTQLKERHAELVTSHADLMKKNAETVKMLSGSKVAQDDLLRAKQQLESEVENLRLEKRTATSHQQQEVDRLTKELLEQRAEMAVLRSTLESKEKEGTQVSSSLTALQAERDLLLRSAVEKDAELSSLRQLAQQQQSSADLEKERLSRELEALRAQLQQQLAINAEQRLEIDRLKRELDSTRAELTRANTLLQSKEMSGTQLSSTLAGLQAEKDALLRSVRDQEAELSSLRQQALLHHSTLEQERQRSSMELGSLRSQMQQQACREGELALKLRDEQFCLLQCAVVEAEGIILDAVAKLDDPIHVRCISSPDYLINRAEITLGSIDKMQQSHLLYLGNRNDVSGLLRAVTQFSHLAADTIVNGSATSHSAPVDHANSLTDSCRECASHCLQYLNDLKSQANLQRANPSAIRYTVQRILAMGQELRPKGQDVLKEELGSMVDKEMVATSTAIEEAVLRMDEILSQAKKGTNGLKLEVNQSILGSCSDLMKAVHILVTAATDLQKDIVEGGRGAASVTEFYAKNSRWTEGLISASKAVGWGATQLLDSADRVVGEKGSYEELIASSHEIAASTAQLVAASKVKVLQLENQLDQERIRLGELRKRHYELGGPGSPDAKNDDNDSFPPPPPPTLLDPTSTPPSFSHTQPFTSTPSFSLPQSYTPSQTYTPSQPFTSSQPYTPSQAYTPPQIFTPSQTYAPSQPYLPAQPYSSSMPYTPSPTQSHLQPQSHLLSQPSSLPSAAAQTKPPSQPQSNTESHKVAFKKPNIFVKSGNLLKNAFKRGETGTGES</sequence>
<feature type="compositionally biased region" description="Low complexity" evidence="8">
    <location>
        <begin position="1236"/>
        <end position="1272"/>
    </location>
</feature>
<feature type="compositionally biased region" description="Low complexity" evidence="8">
    <location>
        <begin position="1163"/>
        <end position="1173"/>
    </location>
</feature>
<comment type="caution">
    <text evidence="10">The sequence shown here is derived from an EMBL/GenBank/DDBJ whole genome shotgun (WGS) entry which is preliminary data.</text>
</comment>
<dbReference type="Gene3D" id="1.20.1410.10">
    <property type="entry name" value="I/LWEQ domain"/>
    <property type="match status" value="2"/>
</dbReference>
<dbReference type="GO" id="GO:0080025">
    <property type="term" value="F:phosphatidylinositol-3,5-bisphosphate binding"/>
    <property type="evidence" value="ECO:0007669"/>
    <property type="project" value="TreeGrafter"/>
</dbReference>
<dbReference type="STRING" id="33528.ENSGAFP00000006154"/>
<dbReference type="InterPro" id="IPR008942">
    <property type="entry name" value="ENTH_VHS"/>
</dbReference>
<name>A0A315VT04_GAMAF</name>
<protein>
    <recommendedName>
        <fullName evidence="9">I/LWEQ domain-containing protein</fullName>
    </recommendedName>
</protein>
<feature type="domain" description="I/LWEQ" evidence="9">
    <location>
        <begin position="960"/>
        <end position="1113"/>
    </location>
</feature>
<feature type="region of interest" description="Disordered" evidence="8">
    <location>
        <begin position="1135"/>
        <end position="1293"/>
    </location>
</feature>
<dbReference type="Pfam" id="PF16515">
    <property type="entry name" value="HIP1_clath_bdg"/>
    <property type="match status" value="2"/>
</dbReference>
<dbReference type="PANTHER" id="PTHR10407">
    <property type="entry name" value="HUNTINGTIN INTERACTING PROTEIN 1"/>
    <property type="match status" value="1"/>
</dbReference>
<keyword evidence="4" id="KW-0254">Endocytosis</keyword>
<dbReference type="SMART" id="SM00307">
    <property type="entry name" value="ILWEQ"/>
    <property type="match status" value="1"/>
</dbReference>
<dbReference type="GO" id="GO:0030136">
    <property type="term" value="C:clathrin-coated vesicle"/>
    <property type="evidence" value="ECO:0007669"/>
    <property type="project" value="TreeGrafter"/>
</dbReference>
<comment type="similarity">
    <text evidence="2">Belongs to the SLA2 family.</text>
</comment>
<dbReference type="InterPro" id="IPR032422">
    <property type="entry name" value="HIP1_clath-bd"/>
</dbReference>
<feature type="coiled-coil region" evidence="7">
    <location>
        <begin position="668"/>
        <end position="765"/>
    </location>
</feature>
<evidence type="ECO:0000256" key="2">
    <source>
        <dbReference type="ARBA" id="ARBA00010135"/>
    </source>
</evidence>
<evidence type="ECO:0000259" key="9">
    <source>
        <dbReference type="PROSITE" id="PS50945"/>
    </source>
</evidence>
<comment type="subcellular location">
    <subcellularLocation>
        <location evidence="1">Cytoplasm</location>
    </subcellularLocation>
</comment>
<evidence type="ECO:0000256" key="8">
    <source>
        <dbReference type="SAM" id="MobiDB-lite"/>
    </source>
</evidence>
<evidence type="ECO:0000256" key="3">
    <source>
        <dbReference type="ARBA" id="ARBA00022490"/>
    </source>
</evidence>
<dbReference type="GO" id="GO:0030864">
    <property type="term" value="C:cortical actin cytoskeleton"/>
    <property type="evidence" value="ECO:0007669"/>
    <property type="project" value="TreeGrafter"/>
</dbReference>
<dbReference type="PROSITE" id="PS50945">
    <property type="entry name" value="I_LWEQ"/>
    <property type="match status" value="1"/>
</dbReference>
<evidence type="ECO:0000256" key="7">
    <source>
        <dbReference type="SAM" id="Coils"/>
    </source>
</evidence>
<dbReference type="GO" id="GO:0007015">
    <property type="term" value="P:actin filament organization"/>
    <property type="evidence" value="ECO:0007669"/>
    <property type="project" value="TreeGrafter"/>
</dbReference>
<dbReference type="SUPFAM" id="SSF48464">
    <property type="entry name" value="ENTH/VHS domain"/>
    <property type="match status" value="1"/>
</dbReference>
<dbReference type="GO" id="GO:0035615">
    <property type="term" value="F:clathrin adaptor activity"/>
    <property type="evidence" value="ECO:0007669"/>
    <property type="project" value="TreeGrafter"/>
</dbReference>
<dbReference type="GO" id="GO:0048268">
    <property type="term" value="P:clathrin coat assembly"/>
    <property type="evidence" value="ECO:0007669"/>
    <property type="project" value="TreeGrafter"/>
</dbReference>
<dbReference type="EMBL" id="NHOQ01001156">
    <property type="protein sequence ID" value="PWA26467.1"/>
    <property type="molecule type" value="Genomic_DNA"/>
</dbReference>
<dbReference type="GO" id="GO:0006897">
    <property type="term" value="P:endocytosis"/>
    <property type="evidence" value="ECO:0007669"/>
    <property type="project" value="UniProtKB-KW"/>
</dbReference>
<dbReference type="PANTHER" id="PTHR10407:SF10">
    <property type="entry name" value="HUNTINGTIN-INTERACTING PROTEIN 1-RELATED PROTEIN"/>
    <property type="match status" value="1"/>
</dbReference>
<organism evidence="10 11">
    <name type="scientific">Gambusia affinis</name>
    <name type="common">Western mosquitofish</name>
    <name type="synonym">Heterandria affinis</name>
    <dbReference type="NCBI Taxonomy" id="33528"/>
    <lineage>
        <taxon>Eukaryota</taxon>
        <taxon>Metazoa</taxon>
        <taxon>Chordata</taxon>
        <taxon>Craniata</taxon>
        <taxon>Vertebrata</taxon>
        <taxon>Euteleostomi</taxon>
        <taxon>Actinopterygii</taxon>
        <taxon>Neopterygii</taxon>
        <taxon>Teleostei</taxon>
        <taxon>Neoteleostei</taxon>
        <taxon>Acanthomorphata</taxon>
        <taxon>Ovalentaria</taxon>
        <taxon>Atherinomorphae</taxon>
        <taxon>Cyprinodontiformes</taxon>
        <taxon>Poeciliidae</taxon>
        <taxon>Poeciliinae</taxon>
        <taxon>Gambusia</taxon>
    </lineage>
</organism>
<feature type="coiled-coil region" evidence="7">
    <location>
        <begin position="461"/>
        <end position="495"/>
    </location>
</feature>
<evidence type="ECO:0000256" key="1">
    <source>
        <dbReference type="ARBA" id="ARBA00004496"/>
    </source>
</evidence>
<evidence type="ECO:0000256" key="6">
    <source>
        <dbReference type="ARBA" id="ARBA00023203"/>
    </source>
</evidence>
<feature type="compositionally biased region" description="Polar residues" evidence="8">
    <location>
        <begin position="1174"/>
        <end position="1228"/>
    </location>
</feature>
<evidence type="ECO:0000256" key="4">
    <source>
        <dbReference type="ARBA" id="ARBA00022583"/>
    </source>
</evidence>
<dbReference type="GO" id="GO:0051015">
    <property type="term" value="F:actin filament binding"/>
    <property type="evidence" value="ECO:0007669"/>
    <property type="project" value="TreeGrafter"/>
</dbReference>